<evidence type="ECO:0000256" key="2">
    <source>
        <dbReference type="SAM" id="SignalP"/>
    </source>
</evidence>
<feature type="signal peptide" evidence="2">
    <location>
        <begin position="1"/>
        <end position="19"/>
    </location>
</feature>
<organism evidence="3 4">
    <name type="scientific">Camelimonas abortus</name>
    <dbReference type="NCBI Taxonomy" id="1017184"/>
    <lineage>
        <taxon>Bacteria</taxon>
        <taxon>Pseudomonadati</taxon>
        <taxon>Pseudomonadota</taxon>
        <taxon>Alphaproteobacteria</taxon>
        <taxon>Hyphomicrobiales</taxon>
        <taxon>Chelatococcaceae</taxon>
        <taxon>Camelimonas</taxon>
    </lineage>
</organism>
<name>A0ABV7LFB1_9HYPH</name>
<accession>A0ABV7LFB1</accession>
<dbReference type="RefSeq" id="WP_376829051.1">
    <property type="nucleotide sequence ID" value="NZ_JBHLWR010000004.1"/>
</dbReference>
<gene>
    <name evidence="3" type="ORF">ACFOEX_08035</name>
</gene>
<feature type="chain" id="PRO_5046359070" evidence="2">
    <location>
        <begin position="20"/>
        <end position="103"/>
    </location>
</feature>
<evidence type="ECO:0000313" key="4">
    <source>
        <dbReference type="Proteomes" id="UP001595536"/>
    </source>
</evidence>
<dbReference type="Proteomes" id="UP001595536">
    <property type="component" value="Unassembled WGS sequence"/>
</dbReference>
<sequence>MRMSLTLLALGLTTGVALAQAPANPDPKTPAVATQDTAQPARPARGANSFTEAQAQERIAEAGFSGVSGLVKDNDGVWRGKAMRNGVQHDVALDYQGNVFPRQ</sequence>
<reference evidence="4" key="1">
    <citation type="journal article" date="2019" name="Int. J. Syst. Evol. Microbiol.">
        <title>The Global Catalogue of Microorganisms (GCM) 10K type strain sequencing project: providing services to taxonomists for standard genome sequencing and annotation.</title>
        <authorList>
            <consortium name="The Broad Institute Genomics Platform"/>
            <consortium name="The Broad Institute Genome Sequencing Center for Infectious Disease"/>
            <person name="Wu L."/>
            <person name="Ma J."/>
        </authorList>
    </citation>
    <scope>NUCLEOTIDE SEQUENCE [LARGE SCALE GENOMIC DNA]</scope>
    <source>
        <strain evidence="4">CCM 7941</strain>
    </source>
</reference>
<feature type="region of interest" description="Disordered" evidence="1">
    <location>
        <begin position="21"/>
        <end position="50"/>
    </location>
</feature>
<dbReference type="EMBL" id="JBHRUV010000034">
    <property type="protein sequence ID" value="MFC3266299.1"/>
    <property type="molecule type" value="Genomic_DNA"/>
</dbReference>
<evidence type="ECO:0000313" key="3">
    <source>
        <dbReference type="EMBL" id="MFC3266299.1"/>
    </source>
</evidence>
<keyword evidence="2" id="KW-0732">Signal</keyword>
<keyword evidence="4" id="KW-1185">Reference proteome</keyword>
<comment type="caution">
    <text evidence="3">The sequence shown here is derived from an EMBL/GenBank/DDBJ whole genome shotgun (WGS) entry which is preliminary data.</text>
</comment>
<protein>
    <submittedName>
        <fullName evidence="3">PepSY domain-containing protein</fullName>
    </submittedName>
</protein>
<proteinExistence type="predicted"/>
<evidence type="ECO:0000256" key="1">
    <source>
        <dbReference type="SAM" id="MobiDB-lite"/>
    </source>
</evidence>